<feature type="domain" description="Ig-like" evidence="19">
    <location>
        <begin position="153"/>
        <end position="240"/>
    </location>
</feature>
<evidence type="ECO:0000256" key="15">
    <source>
        <dbReference type="ARBA" id="ARBA00062858"/>
    </source>
</evidence>
<dbReference type="Bgee" id="ENSORLG00000013133">
    <property type="expression patterns" value="Expressed in blastula and 14 other cell types or tissues"/>
</dbReference>
<keyword evidence="10 17" id="KW-1133">Transmembrane helix</keyword>
<dbReference type="InterPro" id="IPR052659">
    <property type="entry name" value="Nectin/PVR"/>
</dbReference>
<proteinExistence type="inferred from homology"/>
<keyword evidence="13" id="KW-0325">Glycoprotein</keyword>
<keyword evidence="21" id="KW-1185">Reference proteome</keyword>
<evidence type="ECO:0000256" key="4">
    <source>
        <dbReference type="ARBA" id="ARBA00022475"/>
    </source>
</evidence>
<dbReference type="CTD" id="5819"/>
<sequence length="500" mass="54748">MARHHDAQNWPESTKMIGLLCFVASILTQHGILGQRVKVDPEVTSYPGQSVNLRCSFSDPTGVQLTMVTWIYESKDGLRNNIAVLHPSYEPNYPDSSLKGRVSFQSAQPEMTRPSIQIADLRMSDEGKYICEYATYPSGNEQGTTQLIMLAKPENSASTVSVEAGTEKTTVAKCESANGLPAAKISWVTTAKGNETTTKKAGTDNTVTVSSEYRMVPTPSDNGKDISCVVEHRTLEKPESFKMKLAVLFAPEVSISGYDNNWYMGRTSTVLMCEAKANPVPTSVLWKTMSGEMPDTVLISGNQLKVLKVDETVNTTFVCEVKNRLGTSKSQVTIVVRGTPLPAEGPTTGSIIGAIIGVIIIIAIIGTVIAVFRKHKNTIMNRDGPPKYKPPPPKKTVNYQSQPVNTMYTSEGGRLLQSPNYSNQAPEPVTDLDSHQDDDDHVDDGDDGEMQWHDKSTVPLEWDDPNNDGPPPYMTMNINQDTPEHSIGRGESFISSEMIV</sequence>
<evidence type="ECO:0000256" key="17">
    <source>
        <dbReference type="SAM" id="Phobius"/>
    </source>
</evidence>
<dbReference type="SMART" id="SM00409">
    <property type="entry name" value="IG"/>
    <property type="match status" value="2"/>
</dbReference>
<dbReference type="GeneID" id="101173334"/>
<keyword evidence="8" id="KW-0130">Cell adhesion</keyword>
<evidence type="ECO:0000256" key="10">
    <source>
        <dbReference type="ARBA" id="ARBA00022989"/>
    </source>
</evidence>
<keyword evidence="9" id="KW-0965">Cell junction</keyword>
<evidence type="ECO:0000256" key="9">
    <source>
        <dbReference type="ARBA" id="ARBA00022949"/>
    </source>
</evidence>
<keyword evidence="6 18" id="KW-0732">Signal</keyword>
<evidence type="ECO:0000256" key="6">
    <source>
        <dbReference type="ARBA" id="ARBA00022729"/>
    </source>
</evidence>
<feature type="region of interest" description="Disordered" evidence="16">
    <location>
        <begin position="379"/>
        <end position="488"/>
    </location>
</feature>
<dbReference type="PANTHER" id="PTHR47387:SF1">
    <property type="entry name" value="NECTIN-2"/>
    <property type="match status" value="1"/>
</dbReference>
<dbReference type="Ensembl" id="ENSORLT00000042768.1">
    <property type="protein sequence ID" value="ENSORLP00000041531.1"/>
    <property type="gene ID" value="ENSORLG00000013133.2"/>
</dbReference>
<evidence type="ECO:0000256" key="8">
    <source>
        <dbReference type="ARBA" id="ARBA00022889"/>
    </source>
</evidence>
<dbReference type="Gene3D" id="2.60.40.10">
    <property type="entry name" value="Immunoglobulins"/>
    <property type="match status" value="3"/>
</dbReference>
<protein>
    <submittedName>
        <fullName evidence="20">Si:ch73-22o12.1</fullName>
    </submittedName>
</protein>
<keyword evidence="7" id="KW-0677">Repeat</keyword>
<reference evidence="20" key="3">
    <citation type="submission" date="2025-09" db="UniProtKB">
        <authorList>
            <consortium name="Ensembl"/>
        </authorList>
    </citation>
    <scope>IDENTIFICATION</scope>
    <source>
        <strain evidence="20">Hd-rR</strain>
    </source>
</reference>
<feature type="compositionally biased region" description="Acidic residues" evidence="16">
    <location>
        <begin position="436"/>
        <end position="449"/>
    </location>
</feature>
<comment type="similarity">
    <text evidence="3">Belongs to the nectin family.</text>
</comment>
<evidence type="ECO:0000256" key="13">
    <source>
        <dbReference type="ARBA" id="ARBA00023180"/>
    </source>
</evidence>
<feature type="signal peptide" evidence="18">
    <location>
        <begin position="1"/>
        <end position="34"/>
    </location>
</feature>
<keyword evidence="5 17" id="KW-0812">Transmembrane</keyword>
<comment type="function">
    <text evidence="14">Cell adhesion molecule that promotes cell-cell contacts and plays important roles in the development of the nervous system. Acts by forming homophilic or heterophilic trans-dimers.</text>
</comment>
<evidence type="ECO:0000256" key="2">
    <source>
        <dbReference type="ARBA" id="ARBA00004536"/>
    </source>
</evidence>
<dbReference type="InterPro" id="IPR007110">
    <property type="entry name" value="Ig-like_dom"/>
</dbReference>
<name>A0A3B3ICQ1_ORYLA</name>
<keyword evidence="12" id="KW-1015">Disulfide bond</keyword>
<dbReference type="Proteomes" id="UP000001038">
    <property type="component" value="Chromosome 16"/>
</dbReference>
<evidence type="ECO:0000256" key="12">
    <source>
        <dbReference type="ARBA" id="ARBA00023157"/>
    </source>
</evidence>
<dbReference type="InterPro" id="IPR013106">
    <property type="entry name" value="Ig_V-set"/>
</dbReference>
<dbReference type="InterPro" id="IPR013783">
    <property type="entry name" value="Ig-like_fold"/>
</dbReference>
<dbReference type="GeneTree" id="ENSGT00940000165364"/>
<dbReference type="GO" id="GO:0005886">
    <property type="term" value="C:plasma membrane"/>
    <property type="evidence" value="ECO:0007669"/>
    <property type="project" value="UniProtKB-SubCell"/>
</dbReference>
<evidence type="ECO:0000256" key="11">
    <source>
        <dbReference type="ARBA" id="ARBA00023136"/>
    </source>
</evidence>
<dbReference type="FunFam" id="2.60.40.10:FF:000304">
    <property type="entry name" value="Nectin cell adhesion molecule 1"/>
    <property type="match status" value="1"/>
</dbReference>
<feature type="compositionally biased region" description="Polar residues" evidence="16">
    <location>
        <begin position="397"/>
        <end position="409"/>
    </location>
</feature>
<dbReference type="Pfam" id="PF07686">
    <property type="entry name" value="V-set"/>
    <property type="match status" value="1"/>
</dbReference>
<dbReference type="RefSeq" id="XP_011483788.2">
    <property type="nucleotide sequence ID" value="XM_011485486.3"/>
</dbReference>
<dbReference type="InterPro" id="IPR036179">
    <property type="entry name" value="Ig-like_dom_sf"/>
</dbReference>
<comment type="subcellular location">
    <subcellularLocation>
        <location evidence="2">Cell junction</location>
        <location evidence="2">Adherens junction</location>
    </subcellularLocation>
    <subcellularLocation>
        <location evidence="1">Cell membrane</location>
        <topology evidence="1">Single-pass type I membrane protein</topology>
    </subcellularLocation>
</comment>
<evidence type="ECO:0000256" key="18">
    <source>
        <dbReference type="SAM" id="SignalP"/>
    </source>
</evidence>
<keyword evidence="11 17" id="KW-0472">Membrane</keyword>
<dbReference type="InterPro" id="IPR013162">
    <property type="entry name" value="CD80_C2-set"/>
</dbReference>
<feature type="domain" description="Ig-like" evidence="19">
    <location>
        <begin position="11"/>
        <end position="148"/>
    </location>
</feature>
<feature type="chain" id="PRO_5017367394" evidence="18">
    <location>
        <begin position="35"/>
        <end position="500"/>
    </location>
</feature>
<dbReference type="SMART" id="SM00406">
    <property type="entry name" value="IGv"/>
    <property type="match status" value="1"/>
</dbReference>
<evidence type="ECO:0000256" key="14">
    <source>
        <dbReference type="ARBA" id="ARBA00058274"/>
    </source>
</evidence>
<feature type="domain" description="Ig-like" evidence="19">
    <location>
        <begin position="251"/>
        <end position="335"/>
    </location>
</feature>
<evidence type="ECO:0000256" key="16">
    <source>
        <dbReference type="SAM" id="MobiDB-lite"/>
    </source>
</evidence>
<reference evidence="20" key="2">
    <citation type="submission" date="2025-08" db="UniProtKB">
        <authorList>
            <consortium name="Ensembl"/>
        </authorList>
    </citation>
    <scope>IDENTIFICATION</scope>
    <source>
        <strain evidence="20">Hd-rR</strain>
    </source>
</reference>
<dbReference type="SUPFAM" id="SSF48726">
    <property type="entry name" value="Immunoglobulin"/>
    <property type="match status" value="3"/>
</dbReference>
<evidence type="ECO:0000313" key="21">
    <source>
        <dbReference type="Proteomes" id="UP000001038"/>
    </source>
</evidence>
<evidence type="ECO:0000256" key="1">
    <source>
        <dbReference type="ARBA" id="ARBA00004251"/>
    </source>
</evidence>
<evidence type="ECO:0000256" key="7">
    <source>
        <dbReference type="ARBA" id="ARBA00022737"/>
    </source>
</evidence>
<gene>
    <name evidence="20" type="primary">nectin2</name>
</gene>
<feature type="transmembrane region" description="Helical" evidence="17">
    <location>
        <begin position="351"/>
        <end position="372"/>
    </location>
</feature>
<dbReference type="AlphaFoldDB" id="A0A3B3ICQ1"/>
<evidence type="ECO:0000259" key="19">
    <source>
        <dbReference type="PROSITE" id="PS50835"/>
    </source>
</evidence>
<keyword evidence="4" id="KW-1003">Cell membrane</keyword>
<dbReference type="Pfam" id="PF08205">
    <property type="entry name" value="C2-set_2"/>
    <property type="match status" value="1"/>
</dbReference>
<evidence type="ECO:0000256" key="5">
    <source>
        <dbReference type="ARBA" id="ARBA00022692"/>
    </source>
</evidence>
<dbReference type="GO" id="GO:0007155">
    <property type="term" value="P:cell adhesion"/>
    <property type="evidence" value="ECO:0007669"/>
    <property type="project" value="UniProtKB-KW"/>
</dbReference>
<dbReference type="PANTHER" id="PTHR47387">
    <property type="entry name" value="NECTIN-2"/>
    <property type="match status" value="1"/>
</dbReference>
<dbReference type="GO" id="GO:0005912">
    <property type="term" value="C:adherens junction"/>
    <property type="evidence" value="ECO:0007669"/>
    <property type="project" value="UniProtKB-SubCell"/>
</dbReference>
<reference evidence="20 21" key="1">
    <citation type="journal article" date="2007" name="Nature">
        <title>The medaka draft genome and insights into vertebrate genome evolution.</title>
        <authorList>
            <person name="Kasahara M."/>
            <person name="Naruse K."/>
            <person name="Sasaki S."/>
            <person name="Nakatani Y."/>
            <person name="Qu W."/>
            <person name="Ahsan B."/>
            <person name="Yamada T."/>
            <person name="Nagayasu Y."/>
            <person name="Doi K."/>
            <person name="Kasai Y."/>
            <person name="Jindo T."/>
            <person name="Kobayashi D."/>
            <person name="Shimada A."/>
            <person name="Toyoda A."/>
            <person name="Kuroki Y."/>
            <person name="Fujiyama A."/>
            <person name="Sasaki T."/>
            <person name="Shimizu A."/>
            <person name="Asakawa S."/>
            <person name="Shimizu N."/>
            <person name="Hashimoto S."/>
            <person name="Yang J."/>
            <person name="Lee Y."/>
            <person name="Matsushima K."/>
            <person name="Sugano S."/>
            <person name="Sakaizumi M."/>
            <person name="Narita T."/>
            <person name="Ohishi K."/>
            <person name="Haga S."/>
            <person name="Ohta F."/>
            <person name="Nomoto H."/>
            <person name="Nogata K."/>
            <person name="Morishita T."/>
            <person name="Endo T."/>
            <person name="Shin-I T."/>
            <person name="Takeda H."/>
            <person name="Morishita S."/>
            <person name="Kohara Y."/>
        </authorList>
    </citation>
    <scope>NUCLEOTIDE SEQUENCE [LARGE SCALE GENOMIC DNA]</scope>
    <source>
        <strain evidence="20 21">Hd-rR</strain>
    </source>
</reference>
<evidence type="ECO:0000256" key="3">
    <source>
        <dbReference type="ARBA" id="ARBA00007810"/>
    </source>
</evidence>
<dbReference type="PROSITE" id="PS50835">
    <property type="entry name" value="IG_LIKE"/>
    <property type="match status" value="3"/>
</dbReference>
<evidence type="ECO:0000313" key="20">
    <source>
        <dbReference type="Ensembl" id="ENSORLP00000041531.1"/>
    </source>
</evidence>
<accession>A0A3B3ICQ1</accession>
<organism evidence="20 21">
    <name type="scientific">Oryzias latipes</name>
    <name type="common">Japanese rice fish</name>
    <name type="synonym">Japanese killifish</name>
    <dbReference type="NCBI Taxonomy" id="8090"/>
    <lineage>
        <taxon>Eukaryota</taxon>
        <taxon>Metazoa</taxon>
        <taxon>Chordata</taxon>
        <taxon>Craniata</taxon>
        <taxon>Vertebrata</taxon>
        <taxon>Euteleostomi</taxon>
        <taxon>Actinopterygii</taxon>
        <taxon>Neopterygii</taxon>
        <taxon>Teleostei</taxon>
        <taxon>Neoteleostei</taxon>
        <taxon>Acanthomorphata</taxon>
        <taxon>Ovalentaria</taxon>
        <taxon>Atherinomorphae</taxon>
        <taxon>Beloniformes</taxon>
        <taxon>Adrianichthyidae</taxon>
        <taxon>Oryziinae</taxon>
        <taxon>Oryzias</taxon>
    </lineage>
</organism>
<comment type="subunit">
    <text evidence="15">Cis- and trans-homodimer. Can form trans-heterodimers.</text>
</comment>
<dbReference type="InterPro" id="IPR003599">
    <property type="entry name" value="Ig_sub"/>
</dbReference>